<keyword evidence="3" id="KW-0479">Metal-binding</keyword>
<protein>
    <submittedName>
        <fullName evidence="10">DUF5059 domain-containing protein</fullName>
    </submittedName>
</protein>
<dbReference type="RefSeq" id="WP_103423802.1">
    <property type="nucleotide sequence ID" value="NZ_CP026309.1"/>
</dbReference>
<dbReference type="SUPFAM" id="SSF49503">
    <property type="entry name" value="Cupredoxins"/>
    <property type="match status" value="1"/>
</dbReference>
<evidence type="ECO:0000313" key="10">
    <source>
        <dbReference type="EMBL" id="AUV80294.1"/>
    </source>
</evidence>
<dbReference type="Pfam" id="PF00127">
    <property type="entry name" value="Copper-bind"/>
    <property type="match status" value="1"/>
</dbReference>
<feature type="domain" description="Blue (type 1) copper" evidence="8">
    <location>
        <begin position="724"/>
        <end position="826"/>
    </location>
</feature>
<gene>
    <name evidence="10" type="ORF">C2R22_00300</name>
</gene>
<keyword evidence="11" id="KW-1185">Reference proteome</keyword>
<keyword evidence="2" id="KW-0813">Transport</keyword>
<feature type="region of interest" description="Disordered" evidence="7">
    <location>
        <begin position="26"/>
        <end position="70"/>
    </location>
</feature>
<dbReference type="OrthoDB" id="4392at2157"/>
<dbReference type="PROSITE" id="PS51318">
    <property type="entry name" value="TAT"/>
    <property type="match status" value="1"/>
</dbReference>
<accession>A0A2I8VEJ7</accession>
<evidence type="ECO:0000256" key="2">
    <source>
        <dbReference type="ARBA" id="ARBA00022448"/>
    </source>
</evidence>
<dbReference type="GO" id="GO:0016020">
    <property type="term" value="C:membrane"/>
    <property type="evidence" value="ECO:0007669"/>
    <property type="project" value="UniProtKB-SubCell"/>
</dbReference>
<feature type="region of interest" description="Disordered" evidence="7">
    <location>
        <begin position="688"/>
        <end position="716"/>
    </location>
</feature>
<evidence type="ECO:0000259" key="9">
    <source>
        <dbReference type="Pfam" id="PF16502"/>
    </source>
</evidence>
<sequence length="827" mass="84747">MHQTRRGVLRTTGAALLVGGLAGCNEANSESTATETSGSTGTSSSSESSGSTDTSSSESEPEAATASAETAVAAEWNAMRARLFDAVALGTAGSFADGASVAQNVFARFEQSSGEWGAHEQLEATNEQVYESFESNLGELGSALEAGSLDEARDAASDADQQLQSAIRGRTDAGTAAAFDLQLLGTRVKNAAVVAPVDAEAAVTVAERAMEAFEASEVHDLVEEADSESYGAFEGGVESVVDAADSGDVEAAQSAADDALAAAVSGSYAVSGTPAVAGTGHLSTYQAEAFDAAALSGLGGPSTDFAHAAALTLYRARVDDAGWLYAAGESDAARSAVRSVFQHFEGARAHEALEEASEEAYTGFEDDGLSALIEAIDAGDDEGVSSAISTIHESLVTGVTTLGSGPEPAVLEAGYFRSRLGDARELFEAGDMAGARAVAQGLFQTFEANEADFHETLEETSAELYETFEEEHLVGAIEALDAGNAEEADAHLTGAMGALLQFEAEAGTVAHVSDAEAGFMAARGFDASGVAALGRTERAATIVQETFAGFEEGAGGFHEALEEADEELYETFEAELSAISEAASGDGDVTAAAQAFNAEAVAAMYAVVRSSGDSFGGMAGALAQDVFVDFEEARVHELLEEADEGTYETFEERLGAFIESMSGETLSAFAAATLRAQFAVAGALDRAPVDAGEGDSGESGGDSDLQGGPNVVEGIPDDADHVVAMQAVAFEPKELTVSVGDTVAFEHVGGEPHTVFAYEDEIPEGAAYWASGGFESQEAAEAGWEEGAGAIQAGESYVHTFETPGTHGYYCAPHEAAGMVGTIVVEE</sequence>
<organism evidence="10 11">
    <name type="scientific">Salinigranum rubrum</name>
    <dbReference type="NCBI Taxonomy" id="755307"/>
    <lineage>
        <taxon>Archaea</taxon>
        <taxon>Methanobacteriati</taxon>
        <taxon>Methanobacteriota</taxon>
        <taxon>Stenosarchaea group</taxon>
        <taxon>Halobacteria</taxon>
        <taxon>Halobacteriales</taxon>
        <taxon>Haloferacaceae</taxon>
        <taxon>Salinigranum</taxon>
    </lineage>
</organism>
<evidence type="ECO:0000256" key="6">
    <source>
        <dbReference type="ARBA" id="ARBA00023136"/>
    </source>
</evidence>
<dbReference type="GeneID" id="35590483"/>
<feature type="domain" description="DUF5059" evidence="9">
    <location>
        <begin position="71"/>
        <end position="688"/>
    </location>
</feature>
<dbReference type="GO" id="GO:0005507">
    <property type="term" value="F:copper ion binding"/>
    <property type="evidence" value="ECO:0007669"/>
    <property type="project" value="InterPro"/>
</dbReference>
<keyword evidence="6" id="KW-0472">Membrane</keyword>
<dbReference type="CDD" id="cd04220">
    <property type="entry name" value="Halocyanin"/>
    <property type="match status" value="1"/>
</dbReference>
<evidence type="ECO:0000256" key="7">
    <source>
        <dbReference type="SAM" id="MobiDB-lite"/>
    </source>
</evidence>
<dbReference type="PANTHER" id="PTHR34192:SF10">
    <property type="entry name" value="PLASTOCYANIN MAJOR ISOFORM, CHLOROPLASTIC-RELATED"/>
    <property type="match status" value="1"/>
</dbReference>
<dbReference type="InterPro" id="IPR008972">
    <property type="entry name" value="Cupredoxin"/>
</dbReference>
<dbReference type="InterPro" id="IPR006311">
    <property type="entry name" value="TAT_signal"/>
</dbReference>
<evidence type="ECO:0000256" key="4">
    <source>
        <dbReference type="ARBA" id="ARBA00022982"/>
    </source>
</evidence>
<dbReference type="GO" id="GO:0009055">
    <property type="term" value="F:electron transfer activity"/>
    <property type="evidence" value="ECO:0007669"/>
    <property type="project" value="InterPro"/>
</dbReference>
<dbReference type="PROSITE" id="PS51257">
    <property type="entry name" value="PROKAR_LIPOPROTEIN"/>
    <property type="match status" value="1"/>
</dbReference>
<keyword evidence="5" id="KW-0186">Copper</keyword>
<dbReference type="PANTHER" id="PTHR34192">
    <property type="entry name" value="PLASTOCYANIN MAJOR ISOFORM, CHLOROPLASTIC-RELATED"/>
    <property type="match status" value="1"/>
</dbReference>
<dbReference type="EMBL" id="CP026309">
    <property type="protein sequence ID" value="AUV80294.1"/>
    <property type="molecule type" value="Genomic_DNA"/>
</dbReference>
<dbReference type="InterPro" id="IPR000923">
    <property type="entry name" value="BlueCu_1"/>
</dbReference>
<dbReference type="InterPro" id="IPR032445">
    <property type="entry name" value="DUF5059"/>
</dbReference>
<dbReference type="Pfam" id="PF16502">
    <property type="entry name" value="DUF5059"/>
    <property type="match status" value="1"/>
</dbReference>
<dbReference type="Proteomes" id="UP000236584">
    <property type="component" value="Chromosome"/>
</dbReference>
<name>A0A2I8VEJ7_9EURY</name>
<evidence type="ECO:0000256" key="3">
    <source>
        <dbReference type="ARBA" id="ARBA00022723"/>
    </source>
</evidence>
<evidence type="ECO:0000313" key="11">
    <source>
        <dbReference type="Proteomes" id="UP000236584"/>
    </source>
</evidence>
<proteinExistence type="predicted"/>
<reference evidence="10 11" key="1">
    <citation type="submission" date="2018-01" db="EMBL/GenBank/DDBJ databases">
        <title>Complete genome sequence of Salinigranum rubrum GX10T, an extremely halophilic archaeon isolated from a marine solar saltern.</title>
        <authorList>
            <person name="Han S."/>
        </authorList>
    </citation>
    <scope>NUCLEOTIDE SEQUENCE [LARGE SCALE GENOMIC DNA]</scope>
    <source>
        <strain evidence="10 11">GX10</strain>
    </source>
</reference>
<evidence type="ECO:0000256" key="1">
    <source>
        <dbReference type="ARBA" id="ARBA00004370"/>
    </source>
</evidence>
<evidence type="ECO:0000256" key="5">
    <source>
        <dbReference type="ARBA" id="ARBA00023008"/>
    </source>
</evidence>
<evidence type="ECO:0000259" key="8">
    <source>
        <dbReference type="Pfam" id="PF00127"/>
    </source>
</evidence>
<dbReference type="KEGG" id="srub:C2R22_00300"/>
<keyword evidence="4" id="KW-0249">Electron transport</keyword>
<comment type="subcellular location">
    <subcellularLocation>
        <location evidence="1">Membrane</location>
    </subcellularLocation>
</comment>
<dbReference type="AlphaFoldDB" id="A0A2I8VEJ7"/>
<dbReference type="Gene3D" id="2.60.40.420">
    <property type="entry name" value="Cupredoxins - blue copper proteins"/>
    <property type="match status" value="1"/>
</dbReference>